<feature type="domain" description="Cadherin" evidence="14">
    <location>
        <begin position="295"/>
        <end position="466"/>
    </location>
</feature>
<keyword evidence="7 13" id="KW-1133">Transmembrane helix</keyword>
<dbReference type="GO" id="GO:0005509">
    <property type="term" value="F:calcium ion binding"/>
    <property type="evidence" value="ECO:0007669"/>
    <property type="project" value="UniProtKB-UniRule"/>
</dbReference>
<comment type="subcellular location">
    <subcellularLocation>
        <location evidence="1">Membrane</location>
        <topology evidence="1">Single-pass membrane protein</topology>
    </subcellularLocation>
</comment>
<keyword evidence="5 11" id="KW-0106">Calcium</keyword>
<dbReference type="InterPro" id="IPR013164">
    <property type="entry name" value="Cadherin_N"/>
</dbReference>
<dbReference type="PANTHER" id="PTHR24028">
    <property type="entry name" value="CADHERIN-87A"/>
    <property type="match status" value="1"/>
</dbReference>
<feature type="domain" description="Cadherin" evidence="14">
    <location>
        <begin position="467"/>
        <end position="574"/>
    </location>
</feature>
<keyword evidence="2" id="KW-0245">EGF-like domain</keyword>
<evidence type="ECO:0000256" key="2">
    <source>
        <dbReference type="ARBA" id="ARBA00022536"/>
    </source>
</evidence>
<dbReference type="InterPro" id="IPR002126">
    <property type="entry name" value="Cadherin-like_dom"/>
</dbReference>
<keyword evidence="9" id="KW-1015">Disulfide bond</keyword>
<dbReference type="PANTHER" id="PTHR24028:SF146">
    <property type="entry name" value="CADHERIN 96CB, ISOFORM D-RELATED"/>
    <property type="match status" value="1"/>
</dbReference>
<accession>A0A8C4Q7A7</accession>
<feature type="domain" description="Cadherin" evidence="14">
    <location>
        <begin position="184"/>
        <end position="294"/>
    </location>
</feature>
<evidence type="ECO:0000256" key="12">
    <source>
        <dbReference type="SAM" id="MobiDB-lite"/>
    </source>
</evidence>
<dbReference type="Gene3D" id="2.60.40.60">
    <property type="entry name" value="Cadherins"/>
    <property type="match status" value="8"/>
</dbReference>
<dbReference type="Pfam" id="PF08266">
    <property type="entry name" value="Cadherin_2"/>
    <property type="match status" value="1"/>
</dbReference>
<keyword evidence="17" id="KW-1185">Reference proteome</keyword>
<protein>
    <submittedName>
        <fullName evidence="16">Uncharacterized protein</fullName>
    </submittedName>
</protein>
<feature type="domain" description="Cadherin" evidence="14">
    <location>
        <begin position="744"/>
        <end position="846"/>
    </location>
</feature>
<dbReference type="InterPro" id="IPR020894">
    <property type="entry name" value="Cadherin_CS"/>
</dbReference>
<evidence type="ECO:0000256" key="9">
    <source>
        <dbReference type="ARBA" id="ARBA00023157"/>
    </source>
</evidence>
<dbReference type="InterPro" id="IPR015919">
    <property type="entry name" value="Cadherin-like_sf"/>
</dbReference>
<dbReference type="Ensembl" id="ENSEBUT00000011674.1">
    <property type="protein sequence ID" value="ENSEBUP00000011114.1"/>
    <property type="gene ID" value="ENSEBUG00000007141.1"/>
</dbReference>
<dbReference type="PROSITE" id="PS00232">
    <property type="entry name" value="CADHERIN_1"/>
    <property type="match status" value="4"/>
</dbReference>
<dbReference type="GO" id="GO:0005886">
    <property type="term" value="C:plasma membrane"/>
    <property type="evidence" value="ECO:0007669"/>
    <property type="project" value="InterPro"/>
</dbReference>
<evidence type="ECO:0000256" key="3">
    <source>
        <dbReference type="ARBA" id="ARBA00022692"/>
    </source>
</evidence>
<dbReference type="FunFam" id="2.60.40.60:FF:000039">
    <property type="entry name" value="FAT atypical cadherin 3"/>
    <property type="match status" value="1"/>
</dbReference>
<dbReference type="PROSITE" id="PS50835">
    <property type="entry name" value="IG_LIKE"/>
    <property type="match status" value="1"/>
</dbReference>
<dbReference type="Pfam" id="PF00028">
    <property type="entry name" value="Cadherin"/>
    <property type="match status" value="3"/>
</dbReference>
<reference evidence="16" key="1">
    <citation type="submission" date="2025-05" db="UniProtKB">
        <authorList>
            <consortium name="Ensembl"/>
        </authorList>
    </citation>
    <scope>IDENTIFICATION</scope>
</reference>
<dbReference type="FunFam" id="2.60.40.60:FF:000092">
    <property type="entry name" value="Protocadherin 8"/>
    <property type="match status" value="1"/>
</dbReference>
<feature type="compositionally biased region" description="Basic and acidic residues" evidence="12">
    <location>
        <begin position="111"/>
        <end position="120"/>
    </location>
</feature>
<keyword evidence="6" id="KW-0130">Cell adhesion</keyword>
<dbReference type="Ensembl" id="ENSEBUT00000011695.1">
    <property type="protein sequence ID" value="ENSEBUP00000011134.1"/>
    <property type="gene ID" value="ENSEBUG00000007141.1"/>
</dbReference>
<dbReference type="PROSITE" id="PS50268">
    <property type="entry name" value="CADHERIN_2"/>
    <property type="match status" value="6"/>
</dbReference>
<name>A0A8C4Q7A7_EPTBU</name>
<feature type="transmembrane region" description="Helical" evidence="13">
    <location>
        <begin position="1121"/>
        <end position="1144"/>
    </location>
</feature>
<keyword evidence="4" id="KW-0677">Repeat</keyword>
<dbReference type="FunFam" id="2.60.40.60:FF:000020">
    <property type="entry name" value="Dachsous cadherin-related 1b"/>
    <property type="match status" value="1"/>
</dbReference>
<dbReference type="GO" id="GO:0007156">
    <property type="term" value="P:homophilic cell adhesion via plasma membrane adhesion molecules"/>
    <property type="evidence" value="ECO:0007669"/>
    <property type="project" value="InterPro"/>
</dbReference>
<evidence type="ECO:0000256" key="7">
    <source>
        <dbReference type="ARBA" id="ARBA00022989"/>
    </source>
</evidence>
<evidence type="ECO:0000256" key="6">
    <source>
        <dbReference type="ARBA" id="ARBA00022889"/>
    </source>
</evidence>
<dbReference type="SMART" id="SM00112">
    <property type="entry name" value="CA"/>
    <property type="match status" value="6"/>
</dbReference>
<keyword evidence="10" id="KW-0325">Glycoprotein</keyword>
<feature type="domain" description="Cadherin" evidence="14">
    <location>
        <begin position="847"/>
        <end position="950"/>
    </location>
</feature>
<organism evidence="16 17">
    <name type="scientific">Eptatretus burgeri</name>
    <name type="common">Inshore hagfish</name>
    <dbReference type="NCBI Taxonomy" id="7764"/>
    <lineage>
        <taxon>Eukaryota</taxon>
        <taxon>Metazoa</taxon>
        <taxon>Chordata</taxon>
        <taxon>Craniata</taxon>
        <taxon>Vertebrata</taxon>
        <taxon>Cyclostomata</taxon>
        <taxon>Myxini</taxon>
        <taxon>Myxiniformes</taxon>
        <taxon>Myxinidae</taxon>
        <taxon>Eptatretinae</taxon>
        <taxon>Eptatretus</taxon>
    </lineage>
</organism>
<dbReference type="GeneTree" id="ENSGT00940000165135"/>
<dbReference type="Ensembl" id="ENSEBUT00000011717.1">
    <property type="protein sequence ID" value="ENSEBUP00000011155.1"/>
    <property type="gene ID" value="ENSEBUG00000007141.1"/>
</dbReference>
<feature type="region of interest" description="Disordered" evidence="12">
    <location>
        <begin position="346"/>
        <end position="365"/>
    </location>
</feature>
<evidence type="ECO:0000259" key="14">
    <source>
        <dbReference type="PROSITE" id="PS50268"/>
    </source>
</evidence>
<dbReference type="InterPro" id="IPR050174">
    <property type="entry name" value="Protocadherin/Cadherin-CA"/>
</dbReference>
<evidence type="ECO:0000256" key="8">
    <source>
        <dbReference type="ARBA" id="ARBA00023136"/>
    </source>
</evidence>
<dbReference type="InterPro" id="IPR007110">
    <property type="entry name" value="Ig-like_dom"/>
</dbReference>
<evidence type="ECO:0000256" key="10">
    <source>
        <dbReference type="ARBA" id="ARBA00023180"/>
    </source>
</evidence>
<sequence>MLRSLNKPFNVPFPDGIPHGNPDMMMMMMTNHFKIPPPPPSSSHSTRTLCQVTYLHRLTGSFPPSIRSSCSSCFSRLPSITSVPLLALILCTFLLQTPTVVNGERRRCTGGDRLDHKHNEVSINGNKDGQMDREVEKPVEMKQNDSGNTTNGDHEMYLDHWMNMKVIHGTDTEGRGGRRRRSLDRSRLVFTVVEESEPGSFIGSLARTSAPLTARSVRYKLLSSPGPPDSVRLGETSGELTTGSSRLDREKLCTKGTDTCLLELRVMITLKSSTMEFLMFDLHLLDINDHEPTFPRGIFILKIMEDAPIGLVMLLPPAVDPDAGINGTVTYQLLSLNPHFTSGFTATSREGSVSSERSGDEEGEVTHRERFIWKEDLDETETTDLKTEQKEGTELEKVKTTLESPFSLHVDLEGAPYLQIDHKLDYEEIFAYVGVLKASDGGKPHRENVLLVRINIADANDHTPHFIVPHIQASIPESATAGKVVAQVKAIDMDVGENGAIEYAWASETRAAIQKIFQLNVTSGEVSVLGELDREQRAEYQLEVVAMDLGHPRQMATATITVLLSDVNDNVPVFETEPLVSAFEHRSNTMRTICLTVSEAISPGTRLLLIQVSDPDLGSNGSVSCRLLDAQTYMNKTLKKLDVNGHQCKRQNEQVKNPQGLLETENGEFEGTAVMFPVPLQVYPAYKNSLETFLLETTTTVDRETQEEYLVWLEVEDGGNPHLASGVWINILLLDENDNAPQFNWTSLNATVMENNQPGAILTQVQARDPDAGSNGTIRYTLCNAPKYLSLDPVNGYLRTSRQLDHKERSKYELNVTASDCGEPARRSHAILLLHVLDANDHKPVFTSSSFRFVVIENRPASLLGELTAYDLDSGCNGVLNYSLVGIGNSGLRIDAQSGELRTTRPLDRERDGSRLEFIVIVTDGGRPPLKAESQVVLEIEDENDNFPTWIKPHTDSEWVFVQTSSIRQSEIYMLHAVDLDAGSNGMITFELAWASKIIQEIMVSGTCNGSKTSRNGHRSHNVGRVLFSLGHADGLLRLARDIIPEDRGLFRLGFRTCDLGRPNARCGPVRWLHILVNDTDARSTCIQTLVKQSLNNLPWKTSIQPANNTRLHHMKLGRHFAPGLGLALSMLAVAGCMVIVYLCKQGGYTHCRKRVETKPTRRHHERRHGRNGELHTDHISGFVPCMKNQRTSHDEHMEFHGCNEQVFGRESIPDLAFHYHQSNRKWPTLSTHSILSLDCNLAHLPLDNTFCSQQTSDDPQTCALCCRDVISCSDLFVVPDQLSATSPALPYLPPRNLMTDEKQFQVTHPSMSCEVFGAISTPHELSVRWTRGSAMPCVHEEMSRDLLLPPDGAGARDVPDDETHLMSDEAHTTHRSILPGQ</sequence>
<keyword evidence="3 13" id="KW-0812">Transmembrane</keyword>
<evidence type="ECO:0000256" key="5">
    <source>
        <dbReference type="ARBA" id="ARBA00022837"/>
    </source>
</evidence>
<dbReference type="CDD" id="cd11304">
    <property type="entry name" value="Cadherin_repeat"/>
    <property type="match status" value="7"/>
</dbReference>
<feature type="domain" description="Ig-like" evidence="15">
    <location>
        <begin position="1288"/>
        <end position="1332"/>
    </location>
</feature>
<keyword evidence="8 13" id="KW-0472">Membrane</keyword>
<dbReference type="Proteomes" id="UP000694388">
    <property type="component" value="Unplaced"/>
</dbReference>
<evidence type="ECO:0000313" key="17">
    <source>
        <dbReference type="Proteomes" id="UP000694388"/>
    </source>
</evidence>
<proteinExistence type="predicted"/>
<feature type="region of interest" description="Disordered" evidence="12">
    <location>
        <begin position="111"/>
        <end position="132"/>
    </location>
</feature>
<evidence type="ECO:0000259" key="15">
    <source>
        <dbReference type="PROSITE" id="PS50835"/>
    </source>
</evidence>
<dbReference type="SUPFAM" id="SSF49313">
    <property type="entry name" value="Cadherin-like"/>
    <property type="match status" value="5"/>
</dbReference>
<feature type="domain" description="Cadherin" evidence="14">
    <location>
        <begin position="589"/>
        <end position="743"/>
    </location>
</feature>
<evidence type="ECO:0000256" key="11">
    <source>
        <dbReference type="PROSITE-ProRule" id="PRU00043"/>
    </source>
</evidence>
<evidence type="ECO:0000313" key="16">
    <source>
        <dbReference type="Ensembl" id="ENSEBUP00000011114.1"/>
    </source>
</evidence>
<evidence type="ECO:0000256" key="1">
    <source>
        <dbReference type="ARBA" id="ARBA00004167"/>
    </source>
</evidence>
<evidence type="ECO:0000256" key="13">
    <source>
        <dbReference type="SAM" id="Phobius"/>
    </source>
</evidence>
<evidence type="ECO:0000256" key="4">
    <source>
        <dbReference type="ARBA" id="ARBA00022737"/>
    </source>
</evidence>
<dbReference type="PRINTS" id="PR00205">
    <property type="entry name" value="CADHERIN"/>
</dbReference>